<evidence type="ECO:0000256" key="6">
    <source>
        <dbReference type="ARBA" id="ARBA00023136"/>
    </source>
</evidence>
<evidence type="ECO:0000259" key="11">
    <source>
        <dbReference type="Pfam" id="PF14703"/>
    </source>
</evidence>
<dbReference type="InterPro" id="IPR003864">
    <property type="entry name" value="CSC1/OSCA1-like_7TM"/>
</dbReference>
<feature type="compositionally biased region" description="Polar residues" evidence="7">
    <location>
        <begin position="863"/>
        <end position="890"/>
    </location>
</feature>
<evidence type="ECO:0000256" key="1">
    <source>
        <dbReference type="ARBA" id="ARBA00004141"/>
    </source>
</evidence>
<comment type="subcellular location">
    <subcellularLocation>
        <location evidence="1">Membrane</location>
        <topology evidence="1">Multi-pass membrane protein</topology>
    </subcellularLocation>
</comment>
<dbReference type="Pfam" id="PF02714">
    <property type="entry name" value="RSN1_7TM"/>
    <property type="match status" value="1"/>
</dbReference>
<evidence type="ECO:0000313" key="12">
    <source>
        <dbReference type="EMBL" id="KAF9782409.1"/>
    </source>
</evidence>
<reference evidence="12" key="1">
    <citation type="journal article" date="2020" name="Nat. Commun.">
        <title>Large-scale genome sequencing of mycorrhizal fungi provides insights into the early evolution of symbiotic traits.</title>
        <authorList>
            <person name="Miyauchi S."/>
            <person name="Kiss E."/>
            <person name="Kuo A."/>
            <person name="Drula E."/>
            <person name="Kohler A."/>
            <person name="Sanchez-Garcia M."/>
            <person name="Morin E."/>
            <person name="Andreopoulos B."/>
            <person name="Barry K.W."/>
            <person name="Bonito G."/>
            <person name="Buee M."/>
            <person name="Carver A."/>
            <person name="Chen C."/>
            <person name="Cichocki N."/>
            <person name="Clum A."/>
            <person name="Culley D."/>
            <person name="Crous P.W."/>
            <person name="Fauchery L."/>
            <person name="Girlanda M."/>
            <person name="Hayes R.D."/>
            <person name="Keri Z."/>
            <person name="LaButti K."/>
            <person name="Lipzen A."/>
            <person name="Lombard V."/>
            <person name="Magnuson J."/>
            <person name="Maillard F."/>
            <person name="Murat C."/>
            <person name="Nolan M."/>
            <person name="Ohm R.A."/>
            <person name="Pangilinan J."/>
            <person name="Pereira M.F."/>
            <person name="Perotto S."/>
            <person name="Peter M."/>
            <person name="Pfister S."/>
            <person name="Riley R."/>
            <person name="Sitrit Y."/>
            <person name="Stielow J.B."/>
            <person name="Szollosi G."/>
            <person name="Zifcakova L."/>
            <person name="Stursova M."/>
            <person name="Spatafora J.W."/>
            <person name="Tedersoo L."/>
            <person name="Vaario L.M."/>
            <person name="Yamada A."/>
            <person name="Yan M."/>
            <person name="Wang P."/>
            <person name="Xu J."/>
            <person name="Bruns T."/>
            <person name="Baldrian P."/>
            <person name="Vilgalys R."/>
            <person name="Dunand C."/>
            <person name="Henrissat B."/>
            <person name="Grigoriev I.V."/>
            <person name="Hibbett D."/>
            <person name="Nagy L.G."/>
            <person name="Martin F.M."/>
        </authorList>
    </citation>
    <scope>NUCLEOTIDE SEQUENCE</scope>
    <source>
        <strain evidence="12">UH-Tt-Lm1</strain>
    </source>
</reference>
<feature type="transmembrane region" description="Helical" evidence="8">
    <location>
        <begin position="659"/>
        <end position="679"/>
    </location>
</feature>
<evidence type="ECO:0000259" key="10">
    <source>
        <dbReference type="Pfam" id="PF13967"/>
    </source>
</evidence>
<accession>A0A9P6H9P3</accession>
<feature type="transmembrane region" description="Helical" evidence="8">
    <location>
        <begin position="150"/>
        <end position="172"/>
    </location>
</feature>
<keyword evidence="5 8" id="KW-1133">Transmembrane helix</keyword>
<feature type="transmembrane region" description="Helical" evidence="8">
    <location>
        <begin position="20"/>
        <end position="43"/>
    </location>
</feature>
<keyword evidence="3" id="KW-0813">Transport</keyword>
<dbReference type="Pfam" id="PF14703">
    <property type="entry name" value="PHM7_cyt"/>
    <property type="match status" value="1"/>
</dbReference>
<feature type="transmembrane region" description="Helical" evidence="8">
    <location>
        <begin position="594"/>
        <end position="612"/>
    </location>
</feature>
<feature type="transmembrane region" description="Helical" evidence="8">
    <location>
        <begin position="416"/>
        <end position="436"/>
    </location>
</feature>
<dbReference type="OrthoDB" id="2150324at2759"/>
<dbReference type="PANTHER" id="PTHR13018:SF149">
    <property type="entry name" value="DOMAIN PROTEIN, PUTATIVE (AFU_ORTHOLOGUE AFUA_3G11660)-RELATED"/>
    <property type="match status" value="1"/>
</dbReference>
<keyword evidence="4 8" id="KW-0812">Transmembrane</keyword>
<dbReference type="InterPro" id="IPR032880">
    <property type="entry name" value="CSC1/OSCA1-like_N"/>
</dbReference>
<protein>
    <recommendedName>
        <fullName evidence="14">DUF221-domain-containing protein</fullName>
    </recommendedName>
</protein>
<feature type="region of interest" description="Disordered" evidence="7">
    <location>
        <begin position="863"/>
        <end position="980"/>
    </location>
</feature>
<keyword evidence="13" id="KW-1185">Reference proteome</keyword>
<gene>
    <name evidence="12" type="ORF">BJ322DRAFT_1022816</name>
</gene>
<feature type="transmembrane region" description="Helical" evidence="8">
    <location>
        <begin position="373"/>
        <end position="396"/>
    </location>
</feature>
<name>A0A9P6H9P3_9AGAM</name>
<evidence type="ECO:0000256" key="7">
    <source>
        <dbReference type="SAM" id="MobiDB-lite"/>
    </source>
</evidence>
<dbReference type="EMBL" id="WIUZ02000012">
    <property type="protein sequence ID" value="KAF9782409.1"/>
    <property type="molecule type" value="Genomic_DNA"/>
</dbReference>
<keyword evidence="6 8" id="KW-0472">Membrane</keyword>
<feature type="transmembrane region" description="Helical" evidence="8">
    <location>
        <begin position="528"/>
        <end position="548"/>
    </location>
</feature>
<reference evidence="12" key="2">
    <citation type="submission" date="2020-11" db="EMBL/GenBank/DDBJ databases">
        <authorList>
            <consortium name="DOE Joint Genome Institute"/>
            <person name="Kuo A."/>
            <person name="Miyauchi S."/>
            <person name="Kiss E."/>
            <person name="Drula E."/>
            <person name="Kohler A."/>
            <person name="Sanchez-Garcia M."/>
            <person name="Andreopoulos B."/>
            <person name="Barry K.W."/>
            <person name="Bonito G."/>
            <person name="Buee M."/>
            <person name="Carver A."/>
            <person name="Chen C."/>
            <person name="Cichocki N."/>
            <person name="Clum A."/>
            <person name="Culley D."/>
            <person name="Crous P.W."/>
            <person name="Fauchery L."/>
            <person name="Girlanda M."/>
            <person name="Hayes R."/>
            <person name="Keri Z."/>
            <person name="Labutti K."/>
            <person name="Lipzen A."/>
            <person name="Lombard V."/>
            <person name="Magnuson J."/>
            <person name="Maillard F."/>
            <person name="Morin E."/>
            <person name="Murat C."/>
            <person name="Nolan M."/>
            <person name="Ohm R."/>
            <person name="Pangilinan J."/>
            <person name="Pereira M."/>
            <person name="Perotto S."/>
            <person name="Peter M."/>
            <person name="Riley R."/>
            <person name="Sitrit Y."/>
            <person name="Stielow B."/>
            <person name="Szollosi G."/>
            <person name="Zifcakova L."/>
            <person name="Stursova M."/>
            <person name="Spatafora J.W."/>
            <person name="Tedersoo L."/>
            <person name="Vaario L.-M."/>
            <person name="Yamada A."/>
            <person name="Yan M."/>
            <person name="Wang P."/>
            <person name="Xu J."/>
            <person name="Bruns T."/>
            <person name="Baldrian P."/>
            <person name="Vilgalys R."/>
            <person name="Henrissat B."/>
            <person name="Grigoriev I.V."/>
            <person name="Hibbett D."/>
            <person name="Nagy L.G."/>
            <person name="Martin F.M."/>
        </authorList>
    </citation>
    <scope>NUCLEOTIDE SEQUENCE</scope>
    <source>
        <strain evidence="12">UH-Tt-Lm1</strain>
    </source>
</reference>
<evidence type="ECO:0000256" key="3">
    <source>
        <dbReference type="ARBA" id="ARBA00022448"/>
    </source>
</evidence>
<dbReference type="Proteomes" id="UP000736335">
    <property type="component" value="Unassembled WGS sequence"/>
</dbReference>
<evidence type="ECO:0000313" key="13">
    <source>
        <dbReference type="Proteomes" id="UP000736335"/>
    </source>
</evidence>
<sequence length="980" mass="110236">MSDIPDIILKNSDQRSLSPGAVAFQVATMAAISLVTVFAFGLLRPKNKIVYEPKVKYHVGDKKPPRISDSLFGWLPPLIHTKEPELLDKIGLDAVTFLRFLKMLRWTFTAISILCCGILIPINIYYNTKVNQNPSQNILLILTIRDVSGAWLWAHVAMTYIITFVVFIFVYFHWNAMARMRGIWFRSPEYMDSFYARTLMIQGVPKKFQSDEGIRAIFQSMQMPYPTTSVHIGRRVGDLPELIEKHNAAVGELEQVLVRYLKGGKLGKNRPTVNLGGGCGGKKVDAIDYYTKKLQVTEKAVEDYRRQIDDRKPENYGFASLAAVPYAHIVANLLKNKRPKGTNVILAPNPKDIIWSNLNLSASELAGKKTTGWIYLVLVAFFNTIPLFILSILANLSSLTSVVHFLDQWNAASPKSFAYVSGVLPPAISALFGYLLPHLFRWLSKYQGATTQSRLDRAVVARYYGFLVISQLIIFTLIGVIFISVKNIVGAVGKESAKDIFKTFSSLPGTINTAYIDQSPYWLTYFPFRGFLAIFDLAQIINLVFITIKKNLFGRTPREIREWTQPPEFEYAIYYANILFMSTVAMVFAPLAPLVAVAGAVVFWVSSWVYKYQLMFVFISRVETGGRLWNVVINRLLVGIILMQALMCLTIGLQLGFRTFYWVATLPPIILVLVFKAFIDRRFLNDFRYHIPSQAEIAQAKVHSQRSDANKHRLEKRFGHPALNSELFTPMVHANMAHLLPQVYSGKIESDKTRLGEYGGQKVEAQVVQGIRIAAIGQNDLEYDPTLYQRDRGEDNWDTQSVSSANLLSERGVSPAPTALGVKHSQLANYLNAGQASEYEMSRLGPTEQDRLPLLNPSFNTSLYDQRLNGSNPSFIPSSATPSTPHNQYPQYPGITREAPYREAPTHRPGQISRGPSTYTYTDDPARSTTPGYPPSISRQVSDYEEPRGPHRSQFFDPSQQGQGRPDPGQNMAGRGAWRG</sequence>
<comment type="similarity">
    <text evidence="2">Belongs to the CSC1 (TC 1.A.17) family.</text>
</comment>
<evidence type="ECO:0000256" key="2">
    <source>
        <dbReference type="ARBA" id="ARBA00007779"/>
    </source>
</evidence>
<feature type="compositionally biased region" description="Polar residues" evidence="7">
    <location>
        <begin position="914"/>
        <end position="941"/>
    </location>
</feature>
<feature type="transmembrane region" description="Helical" evidence="8">
    <location>
        <begin position="632"/>
        <end position="653"/>
    </location>
</feature>
<dbReference type="AlphaFoldDB" id="A0A9P6H9P3"/>
<feature type="transmembrane region" description="Helical" evidence="8">
    <location>
        <begin position="463"/>
        <end position="485"/>
    </location>
</feature>
<evidence type="ECO:0000256" key="8">
    <source>
        <dbReference type="SAM" id="Phobius"/>
    </source>
</evidence>
<feature type="domain" description="CSC1/OSCA1-like cytosolic" evidence="11">
    <location>
        <begin position="196"/>
        <end position="357"/>
    </location>
</feature>
<evidence type="ECO:0008006" key="14">
    <source>
        <dbReference type="Google" id="ProtNLM"/>
    </source>
</evidence>
<dbReference type="InterPro" id="IPR027815">
    <property type="entry name" value="CSC1/OSCA1-like_cyt"/>
</dbReference>
<feature type="transmembrane region" description="Helical" evidence="8">
    <location>
        <begin position="106"/>
        <end position="126"/>
    </location>
</feature>
<feature type="domain" description="CSC1/OSCA1-like 7TM region" evidence="9">
    <location>
        <begin position="369"/>
        <end position="650"/>
    </location>
</feature>
<evidence type="ECO:0000256" key="4">
    <source>
        <dbReference type="ARBA" id="ARBA00022692"/>
    </source>
</evidence>
<evidence type="ECO:0000259" key="9">
    <source>
        <dbReference type="Pfam" id="PF02714"/>
    </source>
</evidence>
<dbReference type="InterPro" id="IPR045122">
    <property type="entry name" value="Csc1-like"/>
</dbReference>
<dbReference type="GO" id="GO:0005227">
    <property type="term" value="F:calcium-activated cation channel activity"/>
    <property type="evidence" value="ECO:0007669"/>
    <property type="project" value="InterPro"/>
</dbReference>
<dbReference type="Pfam" id="PF13967">
    <property type="entry name" value="RSN1_TM"/>
    <property type="match status" value="1"/>
</dbReference>
<proteinExistence type="inferred from homology"/>
<evidence type="ECO:0000256" key="5">
    <source>
        <dbReference type="ARBA" id="ARBA00022989"/>
    </source>
</evidence>
<dbReference type="GO" id="GO:0005886">
    <property type="term" value="C:plasma membrane"/>
    <property type="evidence" value="ECO:0007669"/>
    <property type="project" value="TreeGrafter"/>
</dbReference>
<comment type="caution">
    <text evidence="12">The sequence shown here is derived from an EMBL/GenBank/DDBJ whole genome shotgun (WGS) entry which is preliminary data.</text>
</comment>
<feature type="domain" description="CSC1/OSCA1-like N-terminal transmembrane" evidence="10">
    <location>
        <begin position="23"/>
        <end position="172"/>
    </location>
</feature>
<organism evidence="12 13">
    <name type="scientific">Thelephora terrestris</name>
    <dbReference type="NCBI Taxonomy" id="56493"/>
    <lineage>
        <taxon>Eukaryota</taxon>
        <taxon>Fungi</taxon>
        <taxon>Dikarya</taxon>
        <taxon>Basidiomycota</taxon>
        <taxon>Agaricomycotina</taxon>
        <taxon>Agaricomycetes</taxon>
        <taxon>Thelephorales</taxon>
        <taxon>Thelephoraceae</taxon>
        <taxon>Thelephora</taxon>
    </lineage>
</organism>
<dbReference type="PANTHER" id="PTHR13018">
    <property type="entry name" value="PROBABLE MEMBRANE PROTEIN DUF221-RELATED"/>
    <property type="match status" value="1"/>
</dbReference>